<gene>
    <name evidence="2" type="ORF">HMPREF9336_03341</name>
</gene>
<accession>E5XV19</accession>
<sequence length="107" mass="11359">MSDDGYLNIAVDEARKVAQRLVDDGHSISNVGNTANVDPDKPQQEWFGIMGHIITDPLNSWALDPVGAIINDMGQLMAKGGESMKQAIDHISGTDQEGGANIATVTP</sequence>
<comment type="caution">
    <text evidence="2">The sequence shown here is derived from an EMBL/GenBank/DDBJ whole genome shotgun (WGS) entry which is preliminary data.</text>
</comment>
<evidence type="ECO:0000313" key="2">
    <source>
        <dbReference type="EMBL" id="EFV11855.1"/>
    </source>
</evidence>
<organism evidence="2 3">
    <name type="scientific">Segniliparus rugosus (strain ATCC BAA-974 / DSM 45345 / CCUG 50838 / CIP 108380 / JCM 13579 / CDC 945)</name>
    <dbReference type="NCBI Taxonomy" id="679197"/>
    <lineage>
        <taxon>Bacteria</taxon>
        <taxon>Bacillati</taxon>
        <taxon>Actinomycetota</taxon>
        <taxon>Actinomycetes</taxon>
        <taxon>Mycobacteriales</taxon>
        <taxon>Segniliparaceae</taxon>
        <taxon>Segniliparus</taxon>
    </lineage>
</organism>
<evidence type="ECO:0000313" key="3">
    <source>
        <dbReference type="Proteomes" id="UP000004816"/>
    </source>
</evidence>
<keyword evidence="3" id="KW-1185">Reference proteome</keyword>
<dbReference type="Proteomes" id="UP000004816">
    <property type="component" value="Unassembled WGS sequence"/>
</dbReference>
<feature type="region of interest" description="Disordered" evidence="1">
    <location>
        <begin position="88"/>
        <end position="107"/>
    </location>
</feature>
<reference evidence="2 3" key="1">
    <citation type="journal article" date="2011" name="Stand. Genomic Sci.">
        <title>High quality draft genome sequence of Segniliparus rugosus CDC 945(T)= (ATCC BAA-974(T)).</title>
        <authorList>
            <person name="Earl A.M."/>
            <person name="Desjardins C.A."/>
            <person name="Fitzgerald M.G."/>
            <person name="Arachchi H.M."/>
            <person name="Zeng Q."/>
            <person name="Mehta T."/>
            <person name="Griggs A."/>
            <person name="Birren B.W."/>
            <person name="Toney N.C."/>
            <person name="Carr J."/>
            <person name="Posey J."/>
            <person name="Butler W.R."/>
        </authorList>
    </citation>
    <scope>NUCLEOTIDE SEQUENCE [LARGE SCALE GENOMIC DNA]</scope>
    <source>
        <strain evidence="3">ATCC BAA-974 / DSM 45345 / CCUG 50838 / CIP 108380 / JCM 13579 / CDC 945</strain>
    </source>
</reference>
<dbReference type="STRING" id="679197.HMPREF9336_03341"/>
<evidence type="ECO:0000256" key="1">
    <source>
        <dbReference type="SAM" id="MobiDB-lite"/>
    </source>
</evidence>
<dbReference type="EMBL" id="ACZI02000001">
    <property type="protein sequence ID" value="EFV11855.1"/>
    <property type="molecule type" value="Genomic_DNA"/>
</dbReference>
<protein>
    <submittedName>
        <fullName evidence="2">Uncharacterized protein</fullName>
    </submittedName>
</protein>
<dbReference type="AlphaFoldDB" id="E5XV19"/>
<proteinExistence type="predicted"/>
<dbReference type="RefSeq" id="WP_007472277.1">
    <property type="nucleotide sequence ID" value="NZ_KI391953.1"/>
</dbReference>
<name>E5XV19_SEGRC</name>
<dbReference type="HOGENOM" id="CLU_2208233_0_0_11"/>